<organism evidence="4 5">
    <name type="scientific">Vreelandella aquamarina</name>
    <dbReference type="NCBI Taxonomy" id="77097"/>
    <lineage>
        <taxon>Bacteria</taxon>
        <taxon>Pseudomonadati</taxon>
        <taxon>Pseudomonadota</taxon>
        <taxon>Gammaproteobacteria</taxon>
        <taxon>Oceanospirillales</taxon>
        <taxon>Halomonadaceae</taxon>
        <taxon>Vreelandella</taxon>
    </lineage>
</organism>
<gene>
    <name evidence="4" type="ORF">SAMN05878438_1982</name>
</gene>
<dbReference type="GO" id="GO:0008168">
    <property type="term" value="F:methyltransferase activity"/>
    <property type="evidence" value="ECO:0007669"/>
    <property type="project" value="UniProtKB-KW"/>
</dbReference>
<dbReference type="GO" id="GO:0005886">
    <property type="term" value="C:plasma membrane"/>
    <property type="evidence" value="ECO:0007669"/>
    <property type="project" value="TreeGrafter"/>
</dbReference>
<protein>
    <submittedName>
        <fullName evidence="4">Methyltransferase domain-containing protein</fullName>
    </submittedName>
</protein>
<evidence type="ECO:0000313" key="5">
    <source>
        <dbReference type="Proteomes" id="UP000185024"/>
    </source>
</evidence>
<dbReference type="InterPro" id="IPR029063">
    <property type="entry name" value="SAM-dependent_MTases_sf"/>
</dbReference>
<feature type="compositionally biased region" description="Low complexity" evidence="3">
    <location>
        <begin position="280"/>
        <end position="293"/>
    </location>
</feature>
<dbReference type="EMBL" id="FSQX01000001">
    <property type="protein sequence ID" value="SIN66439.1"/>
    <property type="molecule type" value="Genomic_DNA"/>
</dbReference>
<dbReference type="PANTHER" id="PTHR40048">
    <property type="entry name" value="RHAMNOSYL O-METHYLTRANSFERASE"/>
    <property type="match status" value="1"/>
</dbReference>
<dbReference type="GO" id="GO:0032259">
    <property type="term" value="P:methylation"/>
    <property type="evidence" value="ECO:0007669"/>
    <property type="project" value="UniProtKB-KW"/>
</dbReference>
<dbReference type="Pfam" id="PF13578">
    <property type="entry name" value="Methyltransf_24"/>
    <property type="match status" value="1"/>
</dbReference>
<dbReference type="Proteomes" id="UP000185024">
    <property type="component" value="Unassembled WGS sequence"/>
</dbReference>
<dbReference type="PANTHER" id="PTHR40048:SF1">
    <property type="entry name" value="RHAMNOSYL O-METHYLTRANSFERASE"/>
    <property type="match status" value="1"/>
</dbReference>
<evidence type="ECO:0000313" key="4">
    <source>
        <dbReference type="EMBL" id="SIN66439.1"/>
    </source>
</evidence>
<evidence type="ECO:0000256" key="1">
    <source>
        <dbReference type="ARBA" id="ARBA00022603"/>
    </source>
</evidence>
<evidence type="ECO:0000256" key="2">
    <source>
        <dbReference type="ARBA" id="ARBA00022679"/>
    </source>
</evidence>
<dbReference type="AlphaFoldDB" id="A0A1N6FUC3"/>
<reference evidence="4 5" key="1">
    <citation type="submission" date="2016-11" db="EMBL/GenBank/DDBJ databases">
        <authorList>
            <person name="Jaros S."/>
            <person name="Januszkiewicz K."/>
            <person name="Wedrychowicz H."/>
        </authorList>
    </citation>
    <scope>NUCLEOTIDE SEQUENCE [LARGE SCALE GENOMIC DNA]</scope>
    <source>
        <strain evidence="4 5">ACAM 239</strain>
    </source>
</reference>
<proteinExistence type="predicted"/>
<keyword evidence="1 4" id="KW-0489">Methyltransferase</keyword>
<keyword evidence="2 4" id="KW-0808">Transferase</keyword>
<name>A0A1N6FUC3_9GAMM</name>
<dbReference type="SUPFAM" id="SSF53335">
    <property type="entry name" value="S-adenosyl-L-methionine-dependent methyltransferases"/>
    <property type="match status" value="1"/>
</dbReference>
<evidence type="ECO:0000256" key="3">
    <source>
        <dbReference type="SAM" id="MobiDB-lite"/>
    </source>
</evidence>
<accession>A0A1N6FUC3</accession>
<dbReference type="GO" id="GO:0071770">
    <property type="term" value="P:DIM/DIP cell wall layer assembly"/>
    <property type="evidence" value="ECO:0007669"/>
    <property type="project" value="TreeGrafter"/>
</dbReference>
<sequence length="329" mass="37815">MQAPFKNENAMTAQQIAIEPALLFEPERIVWPANWAGHVPFAAWLIAHQKPATLVELGTHNGFSYSAFCQAVQEAQLATRCYAIDTWEGDDHSGYYGEHIYQDIKAWHDARFTAFSQLRRTTFDQAVAEFADGSIDLLHIDGLHTYEAVKHDFDTWRAKLSSRAIVLFHDTDVRQGDFGVWRFWEELTPHYPHLHFTHCNGLGVLLVGAEQPAALTALHAQFQQDPSSLQRLFAQLGERIELRAYSRELERQRDEAVALKGALEHQLQQLQQQQQQQQQEQQEALAHASQQAERQQQKIDTQNSQINALLQSKSWRLTSPLRQLAKWMR</sequence>
<dbReference type="Gene3D" id="3.40.50.150">
    <property type="entry name" value="Vaccinia Virus protein VP39"/>
    <property type="match status" value="1"/>
</dbReference>
<feature type="region of interest" description="Disordered" evidence="3">
    <location>
        <begin position="280"/>
        <end position="299"/>
    </location>
</feature>